<sequence length="418" mass="46470">MEYKGAGSNFSLTGAQKNMGQIKLPAAVISKCILTGAMFVLGLNAVAHPMPNSVVSLSVLEKWISGEVKIPLLELESAIGRKAGELDTDFFREYFESHIQAVSGKRTWHTEIESLSTITDTSPFVGEYQEVVVHFKLTPPDARLLRHFTFEYDAVIHQVITHRALVFVQYDWNNGLQDQSDSEPLGVIGLDVPSGKIFPLEVHLEEGSWINGVKGMFLLGMKHIREGLDHILFLLTLLLIAPLTIEDRKWSGYQGFRYTLERFLKISLAFTLGHSITLLAGSLNLVDFRVQYVEVLIAVSILVSAVNCVKPVFFKKEVFIAGGFGLIHGLAFSISLSHLELGLGSKLLSIVGFNLGIEAMQLIIMACFLPMLLMSKWKAYPAVRTAFAVFTIILSTAWIVERIATKENFITAHFNKLL</sequence>
<feature type="transmembrane region" description="Helical" evidence="1">
    <location>
        <begin position="379"/>
        <end position="400"/>
    </location>
</feature>
<feature type="transmembrane region" description="Helical" evidence="1">
    <location>
        <begin position="351"/>
        <end position="373"/>
    </location>
</feature>
<dbReference type="Pfam" id="PF13795">
    <property type="entry name" value="HupE_UreJ_2"/>
    <property type="match status" value="1"/>
</dbReference>
<feature type="transmembrane region" description="Helical" evidence="1">
    <location>
        <begin position="227"/>
        <end position="245"/>
    </location>
</feature>
<feature type="transmembrane region" description="Helical" evidence="1">
    <location>
        <begin position="319"/>
        <end position="339"/>
    </location>
</feature>
<dbReference type="AlphaFoldDB" id="A0A385SM31"/>
<dbReference type="InterPro" id="IPR032809">
    <property type="entry name" value="Put_HupE_UreJ"/>
</dbReference>
<name>A0A385SM31_9BACT</name>
<keyword evidence="1" id="KW-0472">Membrane</keyword>
<keyword evidence="1" id="KW-0812">Transmembrane</keyword>
<organism evidence="2 3">
    <name type="scientific">Chryseolinea soli</name>
    <dbReference type="NCBI Taxonomy" id="2321403"/>
    <lineage>
        <taxon>Bacteria</taxon>
        <taxon>Pseudomonadati</taxon>
        <taxon>Bacteroidota</taxon>
        <taxon>Cytophagia</taxon>
        <taxon>Cytophagales</taxon>
        <taxon>Fulvivirgaceae</taxon>
        <taxon>Chryseolinea</taxon>
    </lineage>
</organism>
<feature type="transmembrane region" description="Helical" evidence="1">
    <location>
        <begin position="293"/>
        <end position="313"/>
    </location>
</feature>
<protein>
    <submittedName>
        <fullName evidence="2">HupE/UreJ family protein</fullName>
    </submittedName>
</protein>
<keyword evidence="3" id="KW-1185">Reference proteome</keyword>
<evidence type="ECO:0000313" key="3">
    <source>
        <dbReference type="Proteomes" id="UP000266183"/>
    </source>
</evidence>
<feature type="transmembrane region" description="Helical" evidence="1">
    <location>
        <begin position="265"/>
        <end position="286"/>
    </location>
</feature>
<dbReference type="KEGG" id="chk:D4L85_13495"/>
<dbReference type="EMBL" id="CP032382">
    <property type="protein sequence ID" value="AYB31526.1"/>
    <property type="molecule type" value="Genomic_DNA"/>
</dbReference>
<proteinExistence type="predicted"/>
<accession>A0A385SM31</accession>
<gene>
    <name evidence="2" type="ORF">D4L85_13495</name>
</gene>
<reference evidence="3" key="1">
    <citation type="submission" date="2018-09" db="EMBL/GenBank/DDBJ databases">
        <title>Chryseolinea sp. KIS68-18 isolated from soil.</title>
        <authorList>
            <person name="Weon H.-Y."/>
            <person name="Kwon S.-W."/>
            <person name="Lee S.A."/>
        </authorList>
    </citation>
    <scope>NUCLEOTIDE SEQUENCE [LARGE SCALE GENOMIC DNA]</scope>
    <source>
        <strain evidence="3">KIS68-18</strain>
    </source>
</reference>
<evidence type="ECO:0000313" key="2">
    <source>
        <dbReference type="EMBL" id="AYB31526.1"/>
    </source>
</evidence>
<dbReference type="Proteomes" id="UP000266183">
    <property type="component" value="Chromosome"/>
</dbReference>
<keyword evidence="1" id="KW-1133">Transmembrane helix</keyword>
<evidence type="ECO:0000256" key="1">
    <source>
        <dbReference type="SAM" id="Phobius"/>
    </source>
</evidence>